<dbReference type="Pfam" id="PF00083">
    <property type="entry name" value="Sugar_tr"/>
    <property type="match status" value="1"/>
</dbReference>
<dbReference type="GO" id="GO:0005886">
    <property type="term" value="C:plasma membrane"/>
    <property type="evidence" value="ECO:0007669"/>
    <property type="project" value="UniProtKB-SubCell"/>
</dbReference>
<dbReference type="PROSITE" id="PS50850">
    <property type="entry name" value="MFS"/>
    <property type="match status" value="1"/>
</dbReference>
<dbReference type="FunFam" id="1.20.1250.20:FF:000122">
    <property type="entry name" value="D-xylose transporter XylE"/>
    <property type="match status" value="1"/>
</dbReference>
<keyword evidence="6 10" id="KW-0812">Transmembrane</keyword>
<feature type="transmembrane region" description="Helical" evidence="10">
    <location>
        <begin position="319"/>
        <end position="339"/>
    </location>
</feature>
<evidence type="ECO:0000256" key="9">
    <source>
        <dbReference type="RuleBase" id="RU003346"/>
    </source>
</evidence>
<sequence length="486" mass="53142">MSTKKSNYLLGISFVSTIGGFLFGYDTAIISGCNSFLEQHFQLSAAMLGWVVSSALLGTILGCVVAGSITDKFGRKKALILAALCLTISAFGSMLPPQFLGNLDNNFWITSDVTTSFNFLIVVRLIGGIGVGITSVVAPIYISELSKPENRGKMVSLYQLSITLGILLAFLIDWIVLSSAGDAAGVITNEPSSFWNWLFVDELWRGMFGTEVPIALLFLGLLFIVPETPRWLITKGRKVEALAIMEKILGKEEAQLEMKEIEALEKEETGGFKELFQPFLRIPLLIGILLPMFAHLSGIAAIMYYAPNIINESVKSVESAFLGAVLVGVVNSAFTFVAISQIEKFGRKKLLLIGVVGAFISLSGVGILFAMGSQYVIIPLLMYVASFAFSFGPIVWVIISEIFPTRIRGLAVSIGSFSLMVTGFVVTLTNPVLIETINASGTFFLYAFLTMPAIWFIWKFVPETKGKTLEDIEKHWHSLIKSRNKS</sequence>
<dbReference type="RefSeq" id="WP_139205232.1">
    <property type="nucleotide sequence ID" value="NZ_FOMI01000004.1"/>
</dbReference>
<evidence type="ECO:0000256" key="5">
    <source>
        <dbReference type="ARBA" id="ARBA00022597"/>
    </source>
</evidence>
<feature type="transmembrane region" description="Helical" evidence="10">
    <location>
        <begin position="351"/>
        <end position="371"/>
    </location>
</feature>
<evidence type="ECO:0000256" key="4">
    <source>
        <dbReference type="ARBA" id="ARBA00022475"/>
    </source>
</evidence>
<dbReference type="PRINTS" id="PR00171">
    <property type="entry name" value="SUGRTRNSPORT"/>
</dbReference>
<evidence type="ECO:0000256" key="10">
    <source>
        <dbReference type="SAM" id="Phobius"/>
    </source>
</evidence>
<keyword evidence="4" id="KW-1003">Cell membrane</keyword>
<dbReference type="InterPro" id="IPR020846">
    <property type="entry name" value="MFS_dom"/>
</dbReference>
<dbReference type="GO" id="GO:0022857">
    <property type="term" value="F:transmembrane transporter activity"/>
    <property type="evidence" value="ECO:0007669"/>
    <property type="project" value="InterPro"/>
</dbReference>
<evidence type="ECO:0000313" key="13">
    <source>
        <dbReference type="Proteomes" id="UP000199439"/>
    </source>
</evidence>
<dbReference type="InterPro" id="IPR050820">
    <property type="entry name" value="MFS_Sugar_Transporter"/>
</dbReference>
<dbReference type="InterPro" id="IPR005828">
    <property type="entry name" value="MFS_sugar_transport-like"/>
</dbReference>
<dbReference type="AlphaFoldDB" id="A0A1I1PTA6"/>
<feature type="transmembrane region" description="Helical" evidence="10">
    <location>
        <begin position="119"/>
        <end position="143"/>
    </location>
</feature>
<feature type="transmembrane region" description="Helical" evidence="10">
    <location>
        <begin position="7"/>
        <end position="25"/>
    </location>
</feature>
<comment type="subcellular location">
    <subcellularLocation>
        <location evidence="1">Cell membrane</location>
        <topology evidence="1">Multi-pass membrane protein</topology>
    </subcellularLocation>
</comment>
<evidence type="ECO:0000256" key="3">
    <source>
        <dbReference type="ARBA" id="ARBA00022448"/>
    </source>
</evidence>
<reference evidence="13" key="1">
    <citation type="submission" date="2016-10" db="EMBL/GenBank/DDBJ databases">
        <authorList>
            <person name="Varghese N."/>
            <person name="Submissions S."/>
        </authorList>
    </citation>
    <scope>NUCLEOTIDE SEQUENCE [LARGE SCALE GENOMIC DNA]</scope>
    <source>
        <strain evidence="13">DSM 25730</strain>
    </source>
</reference>
<dbReference type="PANTHER" id="PTHR48023">
    <property type="entry name" value="D-XYLOSE-PROTON SYMPORTER-LIKE 2"/>
    <property type="match status" value="1"/>
</dbReference>
<dbReference type="InterPro" id="IPR005829">
    <property type="entry name" value="Sugar_transporter_CS"/>
</dbReference>
<feature type="transmembrane region" description="Helical" evidence="10">
    <location>
        <begin position="410"/>
        <end position="433"/>
    </location>
</feature>
<feature type="transmembrane region" description="Helical" evidence="10">
    <location>
        <begin position="155"/>
        <end position="177"/>
    </location>
</feature>
<evidence type="ECO:0000313" key="12">
    <source>
        <dbReference type="EMBL" id="SFD12907.1"/>
    </source>
</evidence>
<keyword evidence="5" id="KW-0762">Sugar transport</keyword>
<comment type="similarity">
    <text evidence="2 9">Belongs to the major facilitator superfamily. Sugar transporter (TC 2.A.1.1) family.</text>
</comment>
<dbReference type="InterPro" id="IPR036259">
    <property type="entry name" value="MFS_trans_sf"/>
</dbReference>
<dbReference type="SUPFAM" id="SSF103473">
    <property type="entry name" value="MFS general substrate transporter"/>
    <property type="match status" value="1"/>
</dbReference>
<feature type="transmembrane region" description="Helical" evidence="10">
    <location>
        <begin position="203"/>
        <end position="225"/>
    </location>
</feature>
<dbReference type="Proteomes" id="UP000199439">
    <property type="component" value="Unassembled WGS sequence"/>
</dbReference>
<protein>
    <submittedName>
        <fullName evidence="12">MFS transporter, SP family, arabinose:H+ symporter</fullName>
    </submittedName>
</protein>
<feature type="transmembrane region" description="Helical" evidence="10">
    <location>
        <begin position="45"/>
        <end position="66"/>
    </location>
</feature>
<organism evidence="12 13">
    <name type="scientific">Algibacter pectinivorans</name>
    <dbReference type="NCBI Taxonomy" id="870482"/>
    <lineage>
        <taxon>Bacteria</taxon>
        <taxon>Pseudomonadati</taxon>
        <taxon>Bacteroidota</taxon>
        <taxon>Flavobacteriia</taxon>
        <taxon>Flavobacteriales</taxon>
        <taxon>Flavobacteriaceae</taxon>
        <taxon>Algibacter</taxon>
    </lineage>
</organism>
<dbReference type="InterPro" id="IPR003663">
    <property type="entry name" value="Sugar/inositol_transpt"/>
</dbReference>
<dbReference type="PROSITE" id="PS00217">
    <property type="entry name" value="SUGAR_TRANSPORT_2"/>
    <property type="match status" value="1"/>
</dbReference>
<feature type="transmembrane region" description="Helical" evidence="10">
    <location>
        <begin position="439"/>
        <end position="458"/>
    </location>
</feature>
<evidence type="ECO:0000259" key="11">
    <source>
        <dbReference type="PROSITE" id="PS50850"/>
    </source>
</evidence>
<dbReference type="EMBL" id="FOMI01000004">
    <property type="protein sequence ID" value="SFD12907.1"/>
    <property type="molecule type" value="Genomic_DNA"/>
</dbReference>
<dbReference type="STRING" id="870482.SAMN04487987_104202"/>
<keyword evidence="8 10" id="KW-0472">Membrane</keyword>
<dbReference type="PANTHER" id="PTHR48023:SF4">
    <property type="entry name" value="D-XYLOSE-PROTON SYMPORTER-LIKE 2"/>
    <property type="match status" value="1"/>
</dbReference>
<evidence type="ECO:0000256" key="7">
    <source>
        <dbReference type="ARBA" id="ARBA00022989"/>
    </source>
</evidence>
<accession>A0A1I1PTA6</accession>
<keyword evidence="13" id="KW-1185">Reference proteome</keyword>
<evidence type="ECO:0000256" key="6">
    <source>
        <dbReference type="ARBA" id="ARBA00022692"/>
    </source>
</evidence>
<evidence type="ECO:0000256" key="1">
    <source>
        <dbReference type="ARBA" id="ARBA00004651"/>
    </source>
</evidence>
<feature type="transmembrane region" description="Helical" evidence="10">
    <location>
        <begin position="78"/>
        <end position="99"/>
    </location>
</feature>
<feature type="transmembrane region" description="Helical" evidence="10">
    <location>
        <begin position="282"/>
        <end position="307"/>
    </location>
</feature>
<name>A0A1I1PTA6_9FLAO</name>
<dbReference type="NCBIfam" id="TIGR00879">
    <property type="entry name" value="SP"/>
    <property type="match status" value="1"/>
</dbReference>
<gene>
    <name evidence="12" type="ORF">SAMN04487987_104202</name>
</gene>
<proteinExistence type="inferred from homology"/>
<evidence type="ECO:0000256" key="2">
    <source>
        <dbReference type="ARBA" id="ARBA00010992"/>
    </source>
</evidence>
<dbReference type="Gene3D" id="1.20.1250.20">
    <property type="entry name" value="MFS general substrate transporter like domains"/>
    <property type="match status" value="2"/>
</dbReference>
<keyword evidence="7 10" id="KW-1133">Transmembrane helix</keyword>
<keyword evidence="3 9" id="KW-0813">Transport</keyword>
<evidence type="ECO:0000256" key="8">
    <source>
        <dbReference type="ARBA" id="ARBA00023136"/>
    </source>
</evidence>
<dbReference type="OrthoDB" id="9783823at2"/>
<feature type="transmembrane region" description="Helical" evidence="10">
    <location>
        <begin position="377"/>
        <end position="398"/>
    </location>
</feature>
<feature type="domain" description="Major facilitator superfamily (MFS) profile" evidence="11">
    <location>
        <begin position="12"/>
        <end position="465"/>
    </location>
</feature>